<sequence>MTKDKRVEYIPAKPPKREKRVGIYCRVSTKSTEQLKSLTAQISTDLGFTL</sequence>
<reference evidence="1" key="2">
    <citation type="submission" date="2020-09" db="EMBL/GenBank/DDBJ databases">
        <authorList>
            <person name="Sun Q."/>
            <person name="Zhou Y."/>
        </authorList>
    </citation>
    <scope>NUCLEOTIDE SEQUENCE</scope>
    <source>
        <strain evidence="1">CGMCC 1.6333</strain>
    </source>
</reference>
<keyword evidence="2" id="KW-1185">Reference proteome</keyword>
<reference evidence="1" key="1">
    <citation type="journal article" date="2014" name="Int. J. Syst. Evol. Microbiol.">
        <title>Complete genome sequence of Corynebacterium casei LMG S-19264T (=DSM 44701T), isolated from a smear-ripened cheese.</title>
        <authorList>
            <consortium name="US DOE Joint Genome Institute (JGI-PGF)"/>
            <person name="Walter F."/>
            <person name="Albersmeier A."/>
            <person name="Kalinowski J."/>
            <person name="Ruckert C."/>
        </authorList>
    </citation>
    <scope>NUCLEOTIDE SEQUENCE</scope>
    <source>
        <strain evidence="1">CGMCC 1.6333</strain>
    </source>
</reference>
<dbReference type="EMBL" id="BMLG01000005">
    <property type="protein sequence ID" value="GGM28938.1"/>
    <property type="molecule type" value="Genomic_DNA"/>
</dbReference>
<dbReference type="Proteomes" id="UP000618460">
    <property type="component" value="Unassembled WGS sequence"/>
</dbReference>
<name>A0A917WU45_9BACI</name>
<dbReference type="RefSeq" id="WP_205417562.1">
    <property type="nucleotide sequence ID" value="NZ_BMLG01000005.1"/>
</dbReference>
<dbReference type="AlphaFoldDB" id="A0A917WU45"/>
<evidence type="ECO:0008006" key="3">
    <source>
        <dbReference type="Google" id="ProtNLM"/>
    </source>
</evidence>
<proteinExistence type="predicted"/>
<comment type="caution">
    <text evidence="1">The sequence shown here is derived from an EMBL/GenBank/DDBJ whole genome shotgun (WGS) entry which is preliminary data.</text>
</comment>
<evidence type="ECO:0000313" key="1">
    <source>
        <dbReference type="EMBL" id="GGM28938.1"/>
    </source>
</evidence>
<gene>
    <name evidence="1" type="ORF">GCM10011351_13700</name>
</gene>
<protein>
    <recommendedName>
        <fullName evidence="3">Resolvase/invertase-type recombinase catalytic domain-containing protein</fullName>
    </recommendedName>
</protein>
<evidence type="ECO:0000313" key="2">
    <source>
        <dbReference type="Proteomes" id="UP000618460"/>
    </source>
</evidence>
<accession>A0A917WU45</accession>
<organism evidence="1 2">
    <name type="scientific">Paraliobacillus quinghaiensis</name>
    <dbReference type="NCBI Taxonomy" id="470815"/>
    <lineage>
        <taxon>Bacteria</taxon>
        <taxon>Bacillati</taxon>
        <taxon>Bacillota</taxon>
        <taxon>Bacilli</taxon>
        <taxon>Bacillales</taxon>
        <taxon>Bacillaceae</taxon>
        <taxon>Paraliobacillus</taxon>
    </lineage>
</organism>